<evidence type="ECO:0000256" key="1">
    <source>
        <dbReference type="ARBA" id="ARBA00022729"/>
    </source>
</evidence>
<dbReference type="GO" id="GO:0046872">
    <property type="term" value="F:metal ion binding"/>
    <property type="evidence" value="ECO:0007669"/>
    <property type="project" value="UniProtKB-KW"/>
</dbReference>
<feature type="signal peptide" evidence="4">
    <location>
        <begin position="1"/>
        <end position="19"/>
    </location>
</feature>
<evidence type="ECO:0000313" key="6">
    <source>
        <dbReference type="Proteomes" id="UP000886804"/>
    </source>
</evidence>
<organism evidence="5 6">
    <name type="scientific">Candidatus Enterocloster faecavium</name>
    <dbReference type="NCBI Taxonomy" id="2838560"/>
    <lineage>
        <taxon>Bacteria</taxon>
        <taxon>Bacillati</taxon>
        <taxon>Bacillota</taxon>
        <taxon>Clostridia</taxon>
        <taxon>Lachnospirales</taxon>
        <taxon>Lachnospiraceae</taxon>
        <taxon>Enterocloster</taxon>
    </lineage>
</organism>
<feature type="chain" id="PRO_5038447574" evidence="4">
    <location>
        <begin position="20"/>
        <end position="366"/>
    </location>
</feature>
<dbReference type="PIRSF" id="PIRSF002825">
    <property type="entry name" value="CfbpA"/>
    <property type="match status" value="1"/>
</dbReference>
<dbReference type="Pfam" id="PF13416">
    <property type="entry name" value="SBP_bac_8"/>
    <property type="match status" value="1"/>
</dbReference>
<dbReference type="Proteomes" id="UP000886804">
    <property type="component" value="Unassembled WGS sequence"/>
</dbReference>
<evidence type="ECO:0000313" key="5">
    <source>
        <dbReference type="EMBL" id="HJB08849.1"/>
    </source>
</evidence>
<reference evidence="5" key="1">
    <citation type="journal article" date="2021" name="PeerJ">
        <title>Extensive microbial diversity within the chicken gut microbiome revealed by metagenomics and culture.</title>
        <authorList>
            <person name="Gilroy R."/>
            <person name="Ravi A."/>
            <person name="Getino M."/>
            <person name="Pursley I."/>
            <person name="Horton D.L."/>
            <person name="Alikhan N.F."/>
            <person name="Baker D."/>
            <person name="Gharbi K."/>
            <person name="Hall N."/>
            <person name="Watson M."/>
            <person name="Adriaenssens E.M."/>
            <person name="Foster-Nyarko E."/>
            <person name="Jarju S."/>
            <person name="Secka A."/>
            <person name="Antonio M."/>
            <person name="Oren A."/>
            <person name="Chaudhuri R.R."/>
            <person name="La Ragione R."/>
            <person name="Hildebrand F."/>
            <person name="Pallen M.J."/>
        </authorList>
    </citation>
    <scope>NUCLEOTIDE SEQUENCE</scope>
    <source>
        <strain evidence="5">CHK188-4685</strain>
    </source>
</reference>
<protein>
    <submittedName>
        <fullName evidence="5">ABC transporter substrate-binding protein</fullName>
    </submittedName>
</protein>
<feature type="compositionally biased region" description="Low complexity" evidence="3">
    <location>
        <begin position="25"/>
        <end position="50"/>
    </location>
</feature>
<feature type="compositionally biased region" description="Acidic residues" evidence="3">
    <location>
        <begin position="51"/>
        <end position="61"/>
    </location>
</feature>
<dbReference type="CDD" id="cd13547">
    <property type="entry name" value="PBP2_Fbp_like_2"/>
    <property type="match status" value="1"/>
</dbReference>
<name>A0A9D2LA71_9FIRM</name>
<evidence type="ECO:0000256" key="4">
    <source>
        <dbReference type="SAM" id="SignalP"/>
    </source>
</evidence>
<dbReference type="EMBL" id="DWYS01000164">
    <property type="protein sequence ID" value="HJB08849.1"/>
    <property type="molecule type" value="Genomic_DNA"/>
</dbReference>
<proteinExistence type="predicted"/>
<keyword evidence="2" id="KW-0408">Iron</keyword>
<dbReference type="InterPro" id="IPR006059">
    <property type="entry name" value="SBP"/>
</dbReference>
<evidence type="ECO:0000256" key="3">
    <source>
        <dbReference type="SAM" id="MobiDB-lite"/>
    </source>
</evidence>
<comment type="caution">
    <text evidence="5">The sequence shown here is derived from an EMBL/GenBank/DDBJ whole genome shotgun (WGS) entry which is preliminary data.</text>
</comment>
<dbReference type="AlphaFoldDB" id="A0A9D2LA71"/>
<dbReference type="InterPro" id="IPR026045">
    <property type="entry name" value="Ferric-bd"/>
</dbReference>
<dbReference type="PROSITE" id="PS51257">
    <property type="entry name" value="PROKAR_LIPOPROTEIN"/>
    <property type="match status" value="1"/>
</dbReference>
<keyword evidence="2" id="KW-0479">Metal-binding</keyword>
<dbReference type="SUPFAM" id="SSF53850">
    <property type="entry name" value="Periplasmic binding protein-like II"/>
    <property type="match status" value="1"/>
</dbReference>
<reference evidence="5" key="2">
    <citation type="submission" date="2021-04" db="EMBL/GenBank/DDBJ databases">
        <authorList>
            <person name="Gilroy R."/>
        </authorList>
    </citation>
    <scope>NUCLEOTIDE SEQUENCE</scope>
    <source>
        <strain evidence="5">CHK188-4685</strain>
    </source>
</reference>
<accession>A0A9D2LA71</accession>
<evidence type="ECO:0000256" key="2">
    <source>
        <dbReference type="PIRSR" id="PIRSR002825-1"/>
    </source>
</evidence>
<keyword evidence="1 4" id="KW-0732">Signal</keyword>
<sequence length="366" mass="39156">MKKKFAAILTAGLVASALAGCQSNSAESTTAAQSQSSERASEAGEAGSEAASEEASEETPEDLSGSITLYTSQPEEDIQAMIDGFNEKWPDIQVDVFRSGTEEVVSKVLAEKEAGSVLADVLLVADDVTFETLKEQDLLMAYESPELEGIPETYIDKDHMYTGTKVITTGIIYNTDLTDTIPTSFADLTDEAYKDDLIMPSPLYSGAAAYNLGVLTRTEGLGWDYYQALKDNGITVGQGNGSVQNAVVAGEKACGLLADYMAIRSKNDGAPVEFVYPAEGSPAVTEPIGIVNGTENEDLAKAFVDFVLSEEGQALTAEIGYTPVKSGVAVPEGFKSIDEITPLSWDTEELYQNREADKAQFSQMFQ</sequence>
<dbReference type="PANTHER" id="PTHR30006">
    <property type="entry name" value="THIAMINE-BINDING PERIPLASMIC PROTEIN-RELATED"/>
    <property type="match status" value="1"/>
</dbReference>
<gene>
    <name evidence="5" type="ORF">H9716_13485</name>
</gene>
<feature type="binding site" evidence="2">
    <location>
        <position position="260"/>
    </location>
    <ligand>
        <name>Fe cation</name>
        <dbReference type="ChEBI" id="CHEBI:24875"/>
    </ligand>
</feature>
<dbReference type="Gene3D" id="3.40.190.10">
    <property type="entry name" value="Periplasmic binding protein-like II"/>
    <property type="match status" value="2"/>
</dbReference>
<feature type="region of interest" description="Disordered" evidence="3">
    <location>
        <begin position="24"/>
        <end position="64"/>
    </location>
</feature>